<sequence>MEAVAAFVYASGGLVQVGEVKQFLHDDPEVERVFYEEVAPLKVLKKIITHHGEAHGLQWMDEDPEGRERGNFVVHVPTPQQLVTLVDVTRWVPRSLAALETHLNGLEMQRMKYGAASIFYQDYEPEWSFIRRRCGSVHNFVCRYDPLQSRFVSSPVEVRLVEAQTLAGTALTHGEEGDADDSDEVLTHLEDQSEVALGTEVVPDSPKLGQFELTATGGDGLEVGKKRITLKRWLRYKTMDALRAVQGVIRNVSSLTVHRPIISSWAIVRQSKGATTAKKRSLRARQETRSVPERPVWATTKSNEDGHEAIQTSNPSDSLVVEASSLDDEELEKPLKLGVMRLLIPEAGPNGCSSLEWKTKVRVIRTTHP</sequence>
<protein>
    <submittedName>
        <fullName evidence="1">Uncharacterized protein</fullName>
    </submittedName>
</protein>
<gene>
    <name evidence="1" type="ORF">Poli38472_001006</name>
</gene>
<accession>A0A8K1CDC1</accession>
<reference evidence="1" key="1">
    <citation type="submission" date="2019-03" db="EMBL/GenBank/DDBJ databases">
        <title>Long read genome sequence of the mycoparasitic Pythium oligandrum ATCC 38472 isolated from sugarbeet rhizosphere.</title>
        <authorList>
            <person name="Gaulin E."/>
        </authorList>
    </citation>
    <scope>NUCLEOTIDE SEQUENCE</scope>
    <source>
        <strain evidence="1">ATCC 38472_TT</strain>
    </source>
</reference>
<name>A0A8K1CDC1_PYTOL</name>
<organism evidence="1 2">
    <name type="scientific">Pythium oligandrum</name>
    <name type="common">Mycoparasitic fungus</name>
    <dbReference type="NCBI Taxonomy" id="41045"/>
    <lineage>
        <taxon>Eukaryota</taxon>
        <taxon>Sar</taxon>
        <taxon>Stramenopiles</taxon>
        <taxon>Oomycota</taxon>
        <taxon>Peronosporomycetes</taxon>
        <taxon>Pythiales</taxon>
        <taxon>Pythiaceae</taxon>
        <taxon>Pythium</taxon>
    </lineage>
</organism>
<evidence type="ECO:0000313" key="2">
    <source>
        <dbReference type="Proteomes" id="UP000794436"/>
    </source>
</evidence>
<dbReference type="AlphaFoldDB" id="A0A8K1CDC1"/>
<evidence type="ECO:0000313" key="1">
    <source>
        <dbReference type="EMBL" id="TMW60964.1"/>
    </source>
</evidence>
<dbReference type="OrthoDB" id="10643515at2759"/>
<dbReference type="EMBL" id="SPLM01000108">
    <property type="protein sequence ID" value="TMW60964.1"/>
    <property type="molecule type" value="Genomic_DNA"/>
</dbReference>
<comment type="caution">
    <text evidence="1">The sequence shown here is derived from an EMBL/GenBank/DDBJ whole genome shotgun (WGS) entry which is preliminary data.</text>
</comment>
<proteinExistence type="predicted"/>
<keyword evidence="2" id="KW-1185">Reference proteome</keyword>
<dbReference type="Proteomes" id="UP000794436">
    <property type="component" value="Unassembled WGS sequence"/>
</dbReference>